<reference evidence="1 2" key="1">
    <citation type="submission" date="2014-01" db="EMBL/GenBank/DDBJ databases">
        <title>Sulfitobacter sp. H3 (MCCC 1A00686) Genome Sequencing.</title>
        <authorList>
            <person name="Lai Q."/>
            <person name="Hong Z."/>
        </authorList>
    </citation>
    <scope>NUCLEOTIDE SEQUENCE [LARGE SCALE GENOMIC DNA]</scope>
    <source>
        <strain evidence="1 2">H3</strain>
    </source>
</reference>
<dbReference type="InterPro" id="IPR018523">
    <property type="entry name" value="Isocitrate_lyase_ph_CS"/>
</dbReference>
<dbReference type="CDD" id="cd00377">
    <property type="entry name" value="ICL_PEPM"/>
    <property type="match status" value="1"/>
</dbReference>
<dbReference type="Pfam" id="PF13714">
    <property type="entry name" value="PEP_mutase"/>
    <property type="match status" value="1"/>
</dbReference>
<sequence length="305" mass="32339">MHDGAGTPSLKSLLGENRPIMVPGAFDALSAKLAAQAGFEAVYMTGFGVAGSTLGMPDIGLMSGTEMADRARAMASATAPVPLIADADTGHGGTLNVARLVTLYEQAGVQAIQLEDQVFPKRCGHMASKDVIDRIEARDKIAAAVAARRSDGFLVIARTDARAVLGFDEAMQRGEDFIAAGADLLFIEAPQSLTEMQTITQHFGGHKLVANMVEDGKTPYLSAQELGEMGYALMLYPVSSLLATAQLLKETYAAMRQAGKLPNDTNRMSFSGYNTAIGLDELLPTALPYSEPEERLTSVSNPIIL</sequence>
<dbReference type="SUPFAM" id="SSF51621">
    <property type="entry name" value="Phosphoenolpyruvate/pyruvate domain"/>
    <property type="match status" value="1"/>
</dbReference>
<evidence type="ECO:0000313" key="2">
    <source>
        <dbReference type="Proteomes" id="UP000027746"/>
    </source>
</evidence>
<dbReference type="PANTHER" id="PTHR42905">
    <property type="entry name" value="PHOSPHOENOLPYRUVATE CARBOXYLASE"/>
    <property type="match status" value="1"/>
</dbReference>
<dbReference type="GO" id="GO:0016833">
    <property type="term" value="F:oxo-acid-lyase activity"/>
    <property type="evidence" value="ECO:0007669"/>
    <property type="project" value="UniProtKB-ARBA"/>
</dbReference>
<name>A0A073IYN3_9RHOB</name>
<dbReference type="AlphaFoldDB" id="A0A073IYN3"/>
<dbReference type="InterPro" id="IPR039556">
    <property type="entry name" value="ICL/PEPM"/>
</dbReference>
<dbReference type="EMBL" id="JAMD01000009">
    <property type="protein sequence ID" value="KEJ94859.1"/>
    <property type="molecule type" value="Genomic_DNA"/>
</dbReference>
<keyword evidence="2" id="KW-1185">Reference proteome</keyword>
<evidence type="ECO:0000313" key="1">
    <source>
        <dbReference type="EMBL" id="KEJ94859.1"/>
    </source>
</evidence>
<dbReference type="Proteomes" id="UP000027746">
    <property type="component" value="Unassembled WGS sequence"/>
</dbReference>
<dbReference type="InterPro" id="IPR040442">
    <property type="entry name" value="Pyrv_kinase-like_dom_sf"/>
</dbReference>
<dbReference type="PROSITE" id="PS00161">
    <property type="entry name" value="ISOCITRATE_LYASE"/>
    <property type="match status" value="1"/>
</dbReference>
<organism evidence="1 2">
    <name type="scientific">Pseudosulfitobacter pseudonitzschiae</name>
    <dbReference type="NCBI Taxonomy" id="1402135"/>
    <lineage>
        <taxon>Bacteria</taxon>
        <taxon>Pseudomonadati</taxon>
        <taxon>Pseudomonadota</taxon>
        <taxon>Alphaproteobacteria</taxon>
        <taxon>Rhodobacterales</taxon>
        <taxon>Roseobacteraceae</taxon>
        <taxon>Pseudosulfitobacter</taxon>
    </lineage>
</organism>
<dbReference type="GeneID" id="68868435"/>
<dbReference type="Gene3D" id="3.20.20.60">
    <property type="entry name" value="Phosphoenolpyruvate-binding domains"/>
    <property type="match status" value="1"/>
</dbReference>
<dbReference type="RefSeq" id="WP_073194375.1">
    <property type="nucleotide sequence ID" value="NZ_CP054599.1"/>
</dbReference>
<dbReference type="OrthoDB" id="8629576at2"/>
<protein>
    <submittedName>
        <fullName evidence="1">Carboxyvinyl-carboxyphosphonate phosphorylmutase</fullName>
    </submittedName>
</protein>
<dbReference type="PANTHER" id="PTHR42905:SF5">
    <property type="entry name" value="CARBOXYVINYL-CARBOXYPHOSPHONATE PHOSPHORYLMUTASE, CHLOROPLASTIC"/>
    <property type="match status" value="1"/>
</dbReference>
<comment type="caution">
    <text evidence="1">The sequence shown here is derived from an EMBL/GenBank/DDBJ whole genome shotgun (WGS) entry which is preliminary data.</text>
</comment>
<accession>A0A073IYN3</accession>
<gene>
    <name evidence="1" type="ORF">SUH3_24060</name>
</gene>
<proteinExistence type="predicted"/>
<dbReference type="InterPro" id="IPR015813">
    <property type="entry name" value="Pyrv/PenolPyrv_kinase-like_dom"/>
</dbReference>